<evidence type="ECO:0008006" key="9">
    <source>
        <dbReference type="Google" id="ProtNLM"/>
    </source>
</evidence>
<evidence type="ECO:0000256" key="2">
    <source>
        <dbReference type="ARBA" id="ARBA00022692"/>
    </source>
</evidence>
<comment type="subcellular location">
    <subcellularLocation>
        <location evidence="1">Cell membrane</location>
        <topology evidence="1">Multi-pass membrane protein</topology>
    </subcellularLocation>
</comment>
<name>A0AAJ0FPA9_9PEZI</name>
<dbReference type="EMBL" id="MU839001">
    <property type="protein sequence ID" value="KAK1769889.1"/>
    <property type="molecule type" value="Genomic_DNA"/>
</dbReference>
<dbReference type="PANTHER" id="PTHR46494">
    <property type="entry name" value="CORA FAMILY METAL ION TRANSPORTER (EUROFUNG)"/>
    <property type="match status" value="1"/>
</dbReference>
<reference evidence="7" key="1">
    <citation type="submission" date="2023-06" db="EMBL/GenBank/DDBJ databases">
        <title>Genome-scale phylogeny and comparative genomics of the fungal order Sordariales.</title>
        <authorList>
            <consortium name="Lawrence Berkeley National Laboratory"/>
            <person name="Hensen N."/>
            <person name="Bonometti L."/>
            <person name="Westerberg I."/>
            <person name="Brannstrom I.O."/>
            <person name="Guillou S."/>
            <person name="Cros-Aarteil S."/>
            <person name="Calhoun S."/>
            <person name="Haridas S."/>
            <person name="Kuo A."/>
            <person name="Mondo S."/>
            <person name="Pangilinan J."/>
            <person name="Riley R."/>
            <person name="Labutti K."/>
            <person name="Andreopoulos B."/>
            <person name="Lipzen A."/>
            <person name="Chen C."/>
            <person name="Yanf M."/>
            <person name="Daum C."/>
            <person name="Ng V."/>
            <person name="Clum A."/>
            <person name="Steindorff A."/>
            <person name="Ohm R."/>
            <person name="Martin F."/>
            <person name="Silar P."/>
            <person name="Natvig D."/>
            <person name="Lalanne C."/>
            <person name="Gautier V."/>
            <person name="Ament-Velasquez S.L."/>
            <person name="Kruys A."/>
            <person name="Hutchinson M.I."/>
            <person name="Powell A.J."/>
            <person name="Barry K."/>
            <person name="Miller A.N."/>
            <person name="Grigoriev I.V."/>
            <person name="Debuchy R."/>
            <person name="Gladieux P."/>
            <person name="Thoren M.H."/>
            <person name="Johannesson H."/>
        </authorList>
    </citation>
    <scope>NUCLEOTIDE SEQUENCE</scope>
    <source>
        <strain evidence="7">8032-3</strain>
    </source>
</reference>
<keyword evidence="2 6" id="KW-0812">Transmembrane</keyword>
<feature type="region of interest" description="Disordered" evidence="5">
    <location>
        <begin position="552"/>
        <end position="571"/>
    </location>
</feature>
<accession>A0AAJ0FPA9</accession>
<dbReference type="GO" id="GO:0005886">
    <property type="term" value="C:plasma membrane"/>
    <property type="evidence" value="ECO:0007669"/>
    <property type="project" value="UniProtKB-SubCell"/>
</dbReference>
<dbReference type="GO" id="GO:0015095">
    <property type="term" value="F:magnesium ion transmembrane transporter activity"/>
    <property type="evidence" value="ECO:0007669"/>
    <property type="project" value="TreeGrafter"/>
</dbReference>
<dbReference type="Proteomes" id="UP001244011">
    <property type="component" value="Unassembled WGS sequence"/>
</dbReference>
<evidence type="ECO:0000256" key="4">
    <source>
        <dbReference type="ARBA" id="ARBA00023136"/>
    </source>
</evidence>
<dbReference type="SUPFAM" id="SSF144083">
    <property type="entry name" value="Magnesium transport protein CorA, transmembrane region"/>
    <property type="match status" value="1"/>
</dbReference>
<dbReference type="InterPro" id="IPR045863">
    <property type="entry name" value="CorA_TM1_TM2"/>
</dbReference>
<dbReference type="RefSeq" id="XP_060286102.1">
    <property type="nucleotide sequence ID" value="XM_060425917.1"/>
</dbReference>
<feature type="transmembrane region" description="Helical" evidence="6">
    <location>
        <begin position="507"/>
        <end position="528"/>
    </location>
</feature>
<dbReference type="Gene3D" id="1.20.58.340">
    <property type="entry name" value="Magnesium transport protein CorA, transmembrane region"/>
    <property type="match status" value="1"/>
</dbReference>
<keyword evidence="4 6" id="KW-0472">Membrane</keyword>
<evidence type="ECO:0000256" key="5">
    <source>
        <dbReference type="SAM" id="MobiDB-lite"/>
    </source>
</evidence>
<organism evidence="7 8">
    <name type="scientific">Phialemonium atrogriseum</name>
    <dbReference type="NCBI Taxonomy" id="1093897"/>
    <lineage>
        <taxon>Eukaryota</taxon>
        <taxon>Fungi</taxon>
        <taxon>Dikarya</taxon>
        <taxon>Ascomycota</taxon>
        <taxon>Pezizomycotina</taxon>
        <taxon>Sordariomycetes</taxon>
        <taxon>Sordariomycetidae</taxon>
        <taxon>Cephalothecales</taxon>
        <taxon>Cephalothecaceae</taxon>
        <taxon>Phialemonium</taxon>
    </lineage>
</organism>
<gene>
    <name evidence="7" type="ORF">QBC33DRAFT_512564</name>
</gene>
<proteinExistence type="predicted"/>
<dbReference type="GO" id="GO:0015087">
    <property type="term" value="F:cobalt ion transmembrane transporter activity"/>
    <property type="evidence" value="ECO:0007669"/>
    <property type="project" value="TreeGrafter"/>
</dbReference>
<dbReference type="AlphaFoldDB" id="A0AAJ0FPA9"/>
<dbReference type="Pfam" id="PF01544">
    <property type="entry name" value="CorA"/>
    <property type="match status" value="1"/>
</dbReference>
<sequence>MGEPRPPNLAALKKKFEDFDLGEVYDKAKAAALDPEAQNFVVLFGPQHAKIALDLGLDDFRDLQNWNNDEDYPIRWINFWNTTKQEDVIDHIGQDYGFTRRLRASITAWDKYRRIVKDQSAKENKEKKKQSEPENIHSTVIQKEDIEQGLNGVPDKHARSHTVAIQPRPDLEELSYFRLVQSSMNYITVDHGERFTCIGANWLHLRSEHDKQLVPPKHWAWLTLCSTSGKCTDTVISIHEEPNLEEPNLAGPPEDAKVALERRLKELAFMRYNTVAVLKQLSLIGIARTKDSALSLKAIREPLGRESSPRIRSSTAVPRERIAEVGSSNLFYYLFEDTLAVVPVLSSSKVALEHLTKRILRSARIKEKKTAQSDIIPELHKLGKDLRLLQHLFKSYKTLIQTILTPPDTDVSERIKLDQQARDRFRRLGDRLQLLMLNTIKEYLNEKSELSSTYFNLTAQKDSQATAQLTQSATLLAKLSVLFLPISFVTSYFSIEIPGLMDSYTPKTYWVCFGVVAAISFLCLFFFARLLMVVSDRLDAASEQLAQRVKRTLSNHKHKHKHDDDGDDHDD</sequence>
<dbReference type="GO" id="GO:0050897">
    <property type="term" value="F:cobalt ion binding"/>
    <property type="evidence" value="ECO:0007669"/>
    <property type="project" value="TreeGrafter"/>
</dbReference>
<feature type="transmembrane region" description="Helical" evidence="6">
    <location>
        <begin position="475"/>
        <end position="495"/>
    </location>
</feature>
<protein>
    <recommendedName>
        <fullName evidence="9">Adp-ribosylation factor protein</fullName>
    </recommendedName>
</protein>
<dbReference type="PANTHER" id="PTHR46494:SF1">
    <property type="entry name" value="CORA FAMILY METAL ION TRANSPORTER (EUROFUNG)"/>
    <property type="match status" value="1"/>
</dbReference>
<keyword evidence="8" id="KW-1185">Reference proteome</keyword>
<evidence type="ECO:0000256" key="1">
    <source>
        <dbReference type="ARBA" id="ARBA00004651"/>
    </source>
</evidence>
<evidence type="ECO:0000256" key="6">
    <source>
        <dbReference type="SAM" id="Phobius"/>
    </source>
</evidence>
<evidence type="ECO:0000256" key="3">
    <source>
        <dbReference type="ARBA" id="ARBA00022989"/>
    </source>
</evidence>
<comment type="caution">
    <text evidence="7">The sequence shown here is derived from an EMBL/GenBank/DDBJ whole genome shotgun (WGS) entry which is preliminary data.</text>
</comment>
<dbReference type="InterPro" id="IPR002523">
    <property type="entry name" value="MgTranspt_CorA/ZnTranspt_ZntB"/>
</dbReference>
<feature type="compositionally biased region" description="Basic residues" evidence="5">
    <location>
        <begin position="552"/>
        <end position="561"/>
    </location>
</feature>
<dbReference type="GO" id="GO:0000287">
    <property type="term" value="F:magnesium ion binding"/>
    <property type="evidence" value="ECO:0007669"/>
    <property type="project" value="TreeGrafter"/>
</dbReference>
<dbReference type="GeneID" id="85309104"/>
<evidence type="ECO:0000313" key="7">
    <source>
        <dbReference type="EMBL" id="KAK1769889.1"/>
    </source>
</evidence>
<evidence type="ECO:0000313" key="8">
    <source>
        <dbReference type="Proteomes" id="UP001244011"/>
    </source>
</evidence>
<keyword evidence="3 6" id="KW-1133">Transmembrane helix</keyword>